<dbReference type="PANTHER" id="PTHR45348:SF2">
    <property type="entry name" value="ZINC-TYPE ALCOHOL DEHYDROGENASE-LIKE PROTEIN C2E1P3.01"/>
    <property type="match status" value="1"/>
</dbReference>
<keyword evidence="3" id="KW-1185">Reference proteome</keyword>
<dbReference type="Gene3D" id="3.40.50.720">
    <property type="entry name" value="NAD(P)-binding Rossmann-like Domain"/>
    <property type="match status" value="1"/>
</dbReference>
<dbReference type="InterPro" id="IPR036291">
    <property type="entry name" value="NAD(P)-bd_dom_sf"/>
</dbReference>
<gene>
    <name evidence="2" type="ORF">HK100_008459</name>
</gene>
<reference evidence="2" key="1">
    <citation type="submission" date="2020-05" db="EMBL/GenBank/DDBJ databases">
        <title>Phylogenomic resolution of chytrid fungi.</title>
        <authorList>
            <person name="Stajich J.E."/>
            <person name="Amses K."/>
            <person name="Simmons R."/>
            <person name="Seto K."/>
            <person name="Myers J."/>
            <person name="Bonds A."/>
            <person name="Quandt C.A."/>
            <person name="Barry K."/>
            <person name="Liu P."/>
            <person name="Grigoriev I."/>
            <person name="Longcore J.E."/>
            <person name="James T.Y."/>
        </authorList>
    </citation>
    <scope>NUCLEOTIDE SEQUENCE</scope>
    <source>
        <strain evidence="2">JEL0513</strain>
    </source>
</reference>
<dbReference type="SUPFAM" id="SSF51735">
    <property type="entry name" value="NAD(P)-binding Rossmann-fold domains"/>
    <property type="match status" value="1"/>
</dbReference>
<proteinExistence type="predicted"/>
<feature type="domain" description="Enoyl reductase (ER)" evidence="1">
    <location>
        <begin position="12"/>
        <end position="348"/>
    </location>
</feature>
<dbReference type="Gene3D" id="3.90.180.10">
    <property type="entry name" value="Medium-chain alcohol dehydrogenases, catalytic domain"/>
    <property type="match status" value="1"/>
</dbReference>
<evidence type="ECO:0000259" key="1">
    <source>
        <dbReference type="SMART" id="SM00829"/>
    </source>
</evidence>
<evidence type="ECO:0000313" key="2">
    <source>
        <dbReference type="EMBL" id="KAJ3087203.1"/>
    </source>
</evidence>
<dbReference type="Proteomes" id="UP001211907">
    <property type="component" value="Unassembled WGS sequence"/>
</dbReference>
<comment type="caution">
    <text evidence="2">The sequence shown here is derived from an EMBL/GenBank/DDBJ whole genome shotgun (WGS) entry which is preliminary data.</text>
</comment>
<sequence length="351" mass="37316">MATTIKGIQIKGANDAQVSEISIPKLRDEYILVKTHAIALNPTDWKHIAFLPSPGARVGCDYSGTVLEVGSKVTKDFKVGDRVWGLVHGSNQSQHEDGCFAEIIVAKGDIQSKIPDNLSFEEAATLGVGVFTVGQGLYQSLQLPLPSAPATTKFPVLIYGGSTATGALAIQFAKLSGLEVITTSSPRNFDYLKSLGADKVFDYNSPTVAQDIRAYTNNSIKHVFDCISEGASIKISIESIAPEGGVYSALLGVDAKAIAAINPNVTVKNTAAYTVVGEAYEKRGQVTPASVEDFEFAKKFAVLSNDLLAQGKLKVHTPAVNEYGTGLEGALKGLQYLKEGKVSGKKLVYTL</sequence>
<dbReference type="InterPro" id="IPR020843">
    <property type="entry name" value="ER"/>
</dbReference>
<protein>
    <recommendedName>
        <fullName evidence="1">Enoyl reductase (ER) domain-containing protein</fullName>
    </recommendedName>
</protein>
<organism evidence="2 3">
    <name type="scientific">Physocladia obscura</name>
    <dbReference type="NCBI Taxonomy" id="109957"/>
    <lineage>
        <taxon>Eukaryota</taxon>
        <taxon>Fungi</taxon>
        <taxon>Fungi incertae sedis</taxon>
        <taxon>Chytridiomycota</taxon>
        <taxon>Chytridiomycota incertae sedis</taxon>
        <taxon>Chytridiomycetes</taxon>
        <taxon>Chytridiales</taxon>
        <taxon>Chytriomycetaceae</taxon>
        <taxon>Physocladia</taxon>
    </lineage>
</organism>
<dbReference type="CDD" id="cd08249">
    <property type="entry name" value="enoyl_reductase_like"/>
    <property type="match status" value="1"/>
</dbReference>
<dbReference type="SMART" id="SM00829">
    <property type="entry name" value="PKS_ER"/>
    <property type="match status" value="1"/>
</dbReference>
<evidence type="ECO:0000313" key="3">
    <source>
        <dbReference type="Proteomes" id="UP001211907"/>
    </source>
</evidence>
<dbReference type="Pfam" id="PF00107">
    <property type="entry name" value="ADH_zinc_N"/>
    <property type="match status" value="1"/>
</dbReference>
<dbReference type="SUPFAM" id="SSF50129">
    <property type="entry name" value="GroES-like"/>
    <property type="match status" value="1"/>
</dbReference>
<dbReference type="InterPro" id="IPR013154">
    <property type="entry name" value="ADH-like_N"/>
</dbReference>
<dbReference type="Pfam" id="PF08240">
    <property type="entry name" value="ADH_N"/>
    <property type="match status" value="1"/>
</dbReference>
<dbReference type="GO" id="GO:0016651">
    <property type="term" value="F:oxidoreductase activity, acting on NAD(P)H"/>
    <property type="evidence" value="ECO:0007669"/>
    <property type="project" value="InterPro"/>
</dbReference>
<accession>A0AAD5X7R9</accession>
<dbReference type="InterPro" id="IPR047122">
    <property type="entry name" value="Trans-enoyl_RdTase-like"/>
</dbReference>
<dbReference type="PANTHER" id="PTHR45348">
    <property type="entry name" value="HYPOTHETICAL OXIDOREDUCTASE (EUROFUNG)"/>
    <property type="match status" value="1"/>
</dbReference>
<name>A0AAD5X7R9_9FUNG</name>
<dbReference type="InterPro" id="IPR013149">
    <property type="entry name" value="ADH-like_C"/>
</dbReference>
<dbReference type="EMBL" id="JADGJH010004112">
    <property type="protein sequence ID" value="KAJ3087203.1"/>
    <property type="molecule type" value="Genomic_DNA"/>
</dbReference>
<dbReference type="AlphaFoldDB" id="A0AAD5X7R9"/>
<dbReference type="InterPro" id="IPR011032">
    <property type="entry name" value="GroES-like_sf"/>
</dbReference>